<dbReference type="Proteomes" id="UP000010469">
    <property type="component" value="Chromosome"/>
</dbReference>
<keyword evidence="4 5" id="KW-0687">Ribonucleoprotein</keyword>
<comment type="similarity">
    <text evidence="1 5">Belongs to the eukaryotic ribosomal protein eS27 family.</text>
</comment>
<dbReference type="FunCoup" id="L0A9S4">
    <property type="interactions" value="165"/>
</dbReference>
<keyword evidence="5" id="KW-0479">Metal-binding</keyword>
<dbReference type="HAMAP" id="MF_00371">
    <property type="entry name" value="Ribosomal_eS27"/>
    <property type="match status" value="1"/>
</dbReference>
<evidence type="ECO:0000256" key="2">
    <source>
        <dbReference type="ARBA" id="ARBA00022833"/>
    </source>
</evidence>
<keyword evidence="2 5" id="KW-0862">Zinc</keyword>
<dbReference type="RefSeq" id="WP_015232067.1">
    <property type="nucleotide sequence ID" value="NC_019791.1"/>
</dbReference>
<dbReference type="GeneID" id="14211658"/>
<feature type="binding site" evidence="5">
    <location>
        <position position="24"/>
    </location>
    <ligand>
        <name>Zn(2+)</name>
        <dbReference type="ChEBI" id="CHEBI:29105"/>
    </ligand>
</feature>
<evidence type="ECO:0000313" key="7">
    <source>
        <dbReference type="Proteomes" id="UP000010469"/>
    </source>
</evidence>
<evidence type="ECO:0000256" key="3">
    <source>
        <dbReference type="ARBA" id="ARBA00022980"/>
    </source>
</evidence>
<dbReference type="NCBIfam" id="NF001629">
    <property type="entry name" value="PRK00415.1"/>
    <property type="match status" value="1"/>
</dbReference>
<sequence length="69" mass="7566">MKSSLLRNRLLVPQPRSRFLIVECPNCGHKQIVYSHSSFSARCLSCGALLVKPTGGKAQILGKVEKILS</sequence>
<dbReference type="GO" id="GO:0003735">
    <property type="term" value="F:structural constituent of ribosome"/>
    <property type="evidence" value="ECO:0007669"/>
    <property type="project" value="InterPro"/>
</dbReference>
<dbReference type="Pfam" id="PF01667">
    <property type="entry name" value="Ribosomal_S27e"/>
    <property type="match status" value="1"/>
</dbReference>
<comment type="cofactor">
    <cofactor evidence="5">
        <name>Zn(2+)</name>
        <dbReference type="ChEBI" id="CHEBI:29105"/>
    </cofactor>
    <text evidence="5">Binds 1 zinc ion per subunit.</text>
</comment>
<accession>L0A9S4</accession>
<dbReference type="GO" id="GO:0008270">
    <property type="term" value="F:zinc ion binding"/>
    <property type="evidence" value="ECO:0007669"/>
    <property type="project" value="UniProtKB-UniRule"/>
</dbReference>
<evidence type="ECO:0000256" key="1">
    <source>
        <dbReference type="ARBA" id="ARBA00010919"/>
    </source>
</evidence>
<name>L0A9S4_CALLD</name>
<dbReference type="EMBL" id="CP003378">
    <property type="protein sequence ID" value="AFZ70169.1"/>
    <property type="molecule type" value="Genomic_DNA"/>
</dbReference>
<gene>
    <name evidence="5" type="primary">rps27e</name>
    <name evidence="6" type="ordered locus">Calag_0398</name>
</gene>
<dbReference type="InParanoid" id="L0A9S4"/>
<dbReference type="eggNOG" id="arCOG04108">
    <property type="taxonomic scope" value="Archaea"/>
</dbReference>
<evidence type="ECO:0000256" key="5">
    <source>
        <dbReference type="HAMAP-Rule" id="MF_00371"/>
    </source>
</evidence>
<protein>
    <recommendedName>
        <fullName evidence="5">Small ribosomal subunit protein eS27</fullName>
    </recommendedName>
</protein>
<dbReference type="InterPro" id="IPR000592">
    <property type="entry name" value="Ribosomal_eS27"/>
</dbReference>
<dbReference type="SUPFAM" id="SSF57829">
    <property type="entry name" value="Zn-binding ribosomal proteins"/>
    <property type="match status" value="1"/>
</dbReference>
<reference evidence="7" key="1">
    <citation type="submission" date="2012-03" db="EMBL/GenBank/DDBJ databases">
        <title>Complete genome of Caldisphaera lagunensis DSM 15908.</title>
        <authorList>
            <person name="Lucas S."/>
            <person name="Copeland A."/>
            <person name="Lapidus A."/>
            <person name="Glavina del Rio T."/>
            <person name="Dalin E."/>
            <person name="Tice H."/>
            <person name="Bruce D."/>
            <person name="Goodwin L."/>
            <person name="Pitluck S."/>
            <person name="Peters L."/>
            <person name="Mikhailova N."/>
            <person name="Teshima H."/>
            <person name="Kyrpides N."/>
            <person name="Mavromatis K."/>
            <person name="Ivanova N."/>
            <person name="Brettin T."/>
            <person name="Detter J.C."/>
            <person name="Han C."/>
            <person name="Larimer F."/>
            <person name="Land M."/>
            <person name="Hauser L."/>
            <person name="Markowitz V."/>
            <person name="Cheng J.-F."/>
            <person name="Hugenholtz P."/>
            <person name="Woyke T."/>
            <person name="Wu D."/>
            <person name="Spring S."/>
            <person name="Schroeder M."/>
            <person name="Brambilla E."/>
            <person name="Klenk H.-P."/>
            <person name="Eisen J.A."/>
        </authorList>
    </citation>
    <scope>NUCLEOTIDE SEQUENCE [LARGE SCALE GENOMIC DNA]</scope>
    <source>
        <strain evidence="7">DSM 15908 / JCM 11604 / IC-154</strain>
    </source>
</reference>
<dbReference type="InterPro" id="IPR023407">
    <property type="entry name" value="Ribosomal_eS27_Zn-bd_dom_sf"/>
</dbReference>
<evidence type="ECO:0000256" key="4">
    <source>
        <dbReference type="ARBA" id="ARBA00023274"/>
    </source>
</evidence>
<feature type="binding site" evidence="5">
    <location>
        <position position="43"/>
    </location>
    <ligand>
        <name>Zn(2+)</name>
        <dbReference type="ChEBI" id="CHEBI:29105"/>
    </ligand>
</feature>
<proteinExistence type="inferred from homology"/>
<dbReference type="STRING" id="1056495.Calag_0398"/>
<comment type="subunit">
    <text evidence="5">Part of the 30S ribosomal subunit.</text>
</comment>
<keyword evidence="3 5" id="KW-0689">Ribosomal protein</keyword>
<dbReference type="GO" id="GO:0006412">
    <property type="term" value="P:translation"/>
    <property type="evidence" value="ECO:0007669"/>
    <property type="project" value="UniProtKB-UniRule"/>
</dbReference>
<dbReference type="GO" id="GO:1990904">
    <property type="term" value="C:ribonucleoprotein complex"/>
    <property type="evidence" value="ECO:0007669"/>
    <property type="project" value="UniProtKB-KW"/>
</dbReference>
<dbReference type="KEGG" id="clg:Calag_0398"/>
<feature type="binding site" evidence="5">
    <location>
        <position position="27"/>
    </location>
    <ligand>
        <name>Zn(2+)</name>
        <dbReference type="ChEBI" id="CHEBI:29105"/>
    </ligand>
</feature>
<feature type="binding site" evidence="5">
    <location>
        <position position="46"/>
    </location>
    <ligand>
        <name>Zn(2+)</name>
        <dbReference type="ChEBI" id="CHEBI:29105"/>
    </ligand>
</feature>
<dbReference type="AlphaFoldDB" id="L0A9S4"/>
<keyword evidence="7" id="KW-1185">Reference proteome</keyword>
<dbReference type="InterPro" id="IPR011332">
    <property type="entry name" value="Ribosomal_zn-bd"/>
</dbReference>
<dbReference type="Gene3D" id="2.20.25.100">
    <property type="entry name" value="Zn-binding ribosomal proteins"/>
    <property type="match status" value="1"/>
</dbReference>
<dbReference type="OrthoDB" id="5718at2157"/>
<evidence type="ECO:0000313" key="6">
    <source>
        <dbReference type="EMBL" id="AFZ70169.1"/>
    </source>
</evidence>
<dbReference type="HOGENOM" id="CLU_199465_0_0_2"/>
<dbReference type="GO" id="GO:0005840">
    <property type="term" value="C:ribosome"/>
    <property type="evidence" value="ECO:0007669"/>
    <property type="project" value="UniProtKB-KW"/>
</dbReference>
<feature type="zinc finger region" description="C4-type" evidence="5">
    <location>
        <begin position="24"/>
        <end position="46"/>
    </location>
</feature>
<keyword evidence="5" id="KW-0863">Zinc-finger</keyword>
<organism evidence="6 7">
    <name type="scientific">Caldisphaera lagunensis (strain DSM 15908 / JCM 11604 / ANMR 0165 / IC-154)</name>
    <dbReference type="NCBI Taxonomy" id="1056495"/>
    <lineage>
        <taxon>Archaea</taxon>
        <taxon>Thermoproteota</taxon>
        <taxon>Thermoprotei</taxon>
        <taxon>Acidilobales</taxon>
        <taxon>Caldisphaeraceae</taxon>
        <taxon>Caldisphaera</taxon>
    </lineage>
</organism>